<name>A0AAV7NJX7_PLEWA</name>
<protein>
    <submittedName>
        <fullName evidence="1">Uncharacterized protein</fullName>
    </submittedName>
</protein>
<sequence>MGVRCDELTESEVGEVVQQGDRVAIIGVFEVEIQVPENDVICRSKGLSSDDVGDGVIELRSRSWGSVEESTPEGSLETNVDLESHVFGGAEGVFGVG</sequence>
<dbReference type="EMBL" id="JANPWB010000012">
    <property type="protein sequence ID" value="KAJ1115225.1"/>
    <property type="molecule type" value="Genomic_DNA"/>
</dbReference>
<gene>
    <name evidence="1" type="ORF">NDU88_003451</name>
</gene>
<comment type="caution">
    <text evidence="1">The sequence shown here is derived from an EMBL/GenBank/DDBJ whole genome shotgun (WGS) entry which is preliminary data.</text>
</comment>
<accession>A0AAV7NJX7</accession>
<organism evidence="1 2">
    <name type="scientific">Pleurodeles waltl</name>
    <name type="common">Iberian ribbed newt</name>
    <dbReference type="NCBI Taxonomy" id="8319"/>
    <lineage>
        <taxon>Eukaryota</taxon>
        <taxon>Metazoa</taxon>
        <taxon>Chordata</taxon>
        <taxon>Craniata</taxon>
        <taxon>Vertebrata</taxon>
        <taxon>Euteleostomi</taxon>
        <taxon>Amphibia</taxon>
        <taxon>Batrachia</taxon>
        <taxon>Caudata</taxon>
        <taxon>Salamandroidea</taxon>
        <taxon>Salamandridae</taxon>
        <taxon>Pleurodelinae</taxon>
        <taxon>Pleurodeles</taxon>
    </lineage>
</organism>
<keyword evidence="2" id="KW-1185">Reference proteome</keyword>
<proteinExistence type="predicted"/>
<evidence type="ECO:0000313" key="1">
    <source>
        <dbReference type="EMBL" id="KAJ1115225.1"/>
    </source>
</evidence>
<reference evidence="1" key="1">
    <citation type="journal article" date="2022" name="bioRxiv">
        <title>Sequencing and chromosome-scale assembly of the giantPleurodeles waltlgenome.</title>
        <authorList>
            <person name="Brown T."/>
            <person name="Elewa A."/>
            <person name="Iarovenko S."/>
            <person name="Subramanian E."/>
            <person name="Araus A.J."/>
            <person name="Petzold A."/>
            <person name="Susuki M."/>
            <person name="Suzuki K.-i.T."/>
            <person name="Hayashi T."/>
            <person name="Toyoda A."/>
            <person name="Oliveira C."/>
            <person name="Osipova E."/>
            <person name="Leigh N.D."/>
            <person name="Simon A."/>
            <person name="Yun M.H."/>
        </authorList>
    </citation>
    <scope>NUCLEOTIDE SEQUENCE</scope>
    <source>
        <strain evidence="1">20211129_DDA</strain>
        <tissue evidence="1">Liver</tissue>
    </source>
</reference>
<dbReference type="Proteomes" id="UP001066276">
    <property type="component" value="Chromosome 8"/>
</dbReference>
<evidence type="ECO:0000313" key="2">
    <source>
        <dbReference type="Proteomes" id="UP001066276"/>
    </source>
</evidence>
<dbReference type="AlphaFoldDB" id="A0AAV7NJX7"/>